<name>E4RZ29_LEAB4</name>
<dbReference type="STRING" id="649349.Lbys_2586"/>
<dbReference type="Proteomes" id="UP000007435">
    <property type="component" value="Chromosome"/>
</dbReference>
<dbReference type="KEGG" id="lby:Lbys_2586"/>
<proteinExistence type="predicted"/>
<dbReference type="OrthoDB" id="1034252at2"/>
<dbReference type="EMBL" id="CP002305">
    <property type="protein sequence ID" value="ADQ18248.1"/>
    <property type="molecule type" value="Genomic_DNA"/>
</dbReference>
<protein>
    <submittedName>
        <fullName evidence="1">Uncharacterized protein</fullName>
    </submittedName>
</protein>
<keyword evidence="2" id="KW-1185">Reference proteome</keyword>
<organism evidence="1 2">
    <name type="scientific">Leadbetterella byssophila (strain DSM 17132 / JCM 16389 / KACC 11308 / NBRC 106382 / 4M15)</name>
    <dbReference type="NCBI Taxonomy" id="649349"/>
    <lineage>
        <taxon>Bacteria</taxon>
        <taxon>Pseudomonadati</taxon>
        <taxon>Bacteroidota</taxon>
        <taxon>Cytophagia</taxon>
        <taxon>Cytophagales</taxon>
        <taxon>Leadbetterellaceae</taxon>
        <taxon>Leadbetterella</taxon>
    </lineage>
</organism>
<evidence type="ECO:0000313" key="2">
    <source>
        <dbReference type="Proteomes" id="UP000007435"/>
    </source>
</evidence>
<evidence type="ECO:0000313" key="1">
    <source>
        <dbReference type="EMBL" id="ADQ18248.1"/>
    </source>
</evidence>
<reference key="1">
    <citation type="submission" date="2010-11" db="EMBL/GenBank/DDBJ databases">
        <title>The complete genome of Leadbetterella byssophila DSM 17132.</title>
        <authorList>
            <consortium name="US DOE Joint Genome Institute (JGI-PGF)"/>
            <person name="Lucas S."/>
            <person name="Copeland A."/>
            <person name="Lapidus A."/>
            <person name="Glavina del Rio T."/>
            <person name="Dalin E."/>
            <person name="Tice H."/>
            <person name="Bruce D."/>
            <person name="Goodwin L."/>
            <person name="Pitluck S."/>
            <person name="Kyrpides N."/>
            <person name="Mavromatis K."/>
            <person name="Ivanova N."/>
            <person name="Teshima H."/>
            <person name="Brettin T."/>
            <person name="Detter J.C."/>
            <person name="Han C."/>
            <person name="Tapia R."/>
            <person name="Land M."/>
            <person name="Hauser L."/>
            <person name="Markowitz V."/>
            <person name="Cheng J.-F."/>
            <person name="Hugenholtz P."/>
            <person name="Woyke T."/>
            <person name="Wu D."/>
            <person name="Tindall B."/>
            <person name="Pomrenke H.G."/>
            <person name="Brambilla E."/>
            <person name="Klenk H.-P."/>
            <person name="Eisen J.A."/>
        </authorList>
    </citation>
    <scope>NUCLEOTIDE SEQUENCE [LARGE SCALE GENOMIC DNA]</scope>
    <source>
        <strain>DSM 17132</strain>
    </source>
</reference>
<reference evidence="1 2" key="2">
    <citation type="journal article" date="2011" name="Stand. Genomic Sci.">
        <title>Complete genome sequence of Leadbetterella byssophila type strain (4M15).</title>
        <authorList>
            <person name="Abt B."/>
            <person name="Teshima H."/>
            <person name="Lucas S."/>
            <person name="Lapidus A."/>
            <person name="Del Rio T.G."/>
            <person name="Nolan M."/>
            <person name="Tice H."/>
            <person name="Cheng J.F."/>
            <person name="Pitluck S."/>
            <person name="Liolios K."/>
            <person name="Pagani I."/>
            <person name="Ivanova N."/>
            <person name="Mavromatis K."/>
            <person name="Pati A."/>
            <person name="Tapia R."/>
            <person name="Han C."/>
            <person name="Goodwin L."/>
            <person name="Chen A."/>
            <person name="Palaniappan K."/>
            <person name="Land M."/>
            <person name="Hauser L."/>
            <person name="Chang Y.J."/>
            <person name="Jeffries C.D."/>
            <person name="Rohde M."/>
            <person name="Goker M."/>
            <person name="Tindall B.J."/>
            <person name="Detter J.C."/>
            <person name="Woyke T."/>
            <person name="Bristow J."/>
            <person name="Eisen J.A."/>
            <person name="Markowitz V."/>
            <person name="Hugenholtz P."/>
            <person name="Klenk H.P."/>
            <person name="Kyrpides N.C."/>
        </authorList>
    </citation>
    <scope>NUCLEOTIDE SEQUENCE [LARGE SCALE GENOMIC DNA]</scope>
    <source>
        <strain evidence="2">DSM 17132 / JCM 16389 / KACC 11308 / NBRC 106382 / 4M15</strain>
    </source>
</reference>
<accession>E4RZ29</accession>
<dbReference type="AlphaFoldDB" id="E4RZ29"/>
<gene>
    <name evidence="1" type="ordered locus">Lbys_2586</name>
</gene>
<sequence>MRKLFIPLIFCPIAVFSQWNSRYTQGYFVELGGFSKGAGINYHRMFYPTKKSFVSGSIGLSYVWGASSIPNEPNPFGYENSGLGIPVTLTYNYFIGHIDHEIAELFNTSCYKRPPKVLIDWFAEAGAGAVPAFYNRNSNEQNRVVPHGYLGIRTQVKKVRPYKENDLVLFARMGVSPFYYRQNLHMSSLGSVSFSLGWGF</sequence>
<dbReference type="HOGENOM" id="CLU_1364799_0_0_10"/>
<dbReference type="RefSeq" id="WP_013409286.1">
    <property type="nucleotide sequence ID" value="NC_014655.1"/>
</dbReference>
<dbReference type="eggNOG" id="ENOG502ZNFK">
    <property type="taxonomic scope" value="Bacteria"/>
</dbReference>